<dbReference type="GO" id="GO:0009311">
    <property type="term" value="P:oligosaccharide metabolic process"/>
    <property type="evidence" value="ECO:0007669"/>
    <property type="project" value="TreeGrafter"/>
</dbReference>
<dbReference type="InterPro" id="IPR013785">
    <property type="entry name" value="Aldolase_TIM"/>
</dbReference>
<sequence length="111" mass="12393">RMKALMGVVGVVMVGVVVGLENGLARTPPMGWLAWERFRCNTDCDNDPDNCISESLFKAMADLMVSEGYRDLGYDIVCLDDCWLDTERDADDKLQPDPKRFPSGIKALADY</sequence>
<protein>
    <recommendedName>
        <fullName evidence="4">Alpha-galactosidase</fullName>
        <ecNumber evidence="4">3.2.1.-</ecNumber>
    </recommendedName>
</protein>
<keyword evidence="6" id="KW-0732">Signal</keyword>
<dbReference type="GO" id="GO:0016139">
    <property type="term" value="P:glycoside catabolic process"/>
    <property type="evidence" value="ECO:0007669"/>
    <property type="project" value="TreeGrafter"/>
</dbReference>
<feature type="non-terminal residue" evidence="7">
    <location>
        <position position="1"/>
    </location>
</feature>
<evidence type="ECO:0000256" key="4">
    <source>
        <dbReference type="RuleBase" id="RU361168"/>
    </source>
</evidence>
<feature type="non-terminal residue" evidence="7">
    <location>
        <position position="111"/>
    </location>
</feature>
<feature type="compositionally biased region" description="Basic and acidic residues" evidence="5">
    <location>
        <begin position="89"/>
        <end position="100"/>
    </location>
</feature>
<dbReference type="EMBL" id="JARKIK010000044">
    <property type="protein sequence ID" value="KAK8736530.1"/>
    <property type="molecule type" value="Genomic_DNA"/>
</dbReference>
<evidence type="ECO:0000256" key="5">
    <source>
        <dbReference type="SAM" id="MobiDB-lite"/>
    </source>
</evidence>
<organism evidence="7 8">
    <name type="scientific">Cherax quadricarinatus</name>
    <name type="common">Australian red claw crayfish</name>
    <dbReference type="NCBI Taxonomy" id="27406"/>
    <lineage>
        <taxon>Eukaryota</taxon>
        <taxon>Metazoa</taxon>
        <taxon>Ecdysozoa</taxon>
        <taxon>Arthropoda</taxon>
        <taxon>Crustacea</taxon>
        <taxon>Multicrustacea</taxon>
        <taxon>Malacostraca</taxon>
        <taxon>Eumalacostraca</taxon>
        <taxon>Eucarida</taxon>
        <taxon>Decapoda</taxon>
        <taxon>Pleocyemata</taxon>
        <taxon>Astacidea</taxon>
        <taxon>Parastacoidea</taxon>
        <taxon>Parastacidae</taxon>
        <taxon>Cherax</taxon>
    </lineage>
</organism>
<feature type="chain" id="PRO_5043923290" description="Alpha-galactosidase" evidence="6">
    <location>
        <begin position="20"/>
        <end position="111"/>
    </location>
</feature>
<gene>
    <name evidence="7" type="ORF">OTU49_005055</name>
</gene>
<evidence type="ECO:0000256" key="6">
    <source>
        <dbReference type="SAM" id="SignalP"/>
    </source>
</evidence>
<proteinExistence type="inferred from homology"/>
<keyword evidence="4" id="KW-1015">Disulfide bond</keyword>
<evidence type="ECO:0000256" key="1">
    <source>
        <dbReference type="ARBA" id="ARBA00009743"/>
    </source>
</evidence>
<comment type="caution">
    <text evidence="7">The sequence shown here is derived from an EMBL/GenBank/DDBJ whole genome shotgun (WGS) entry which is preliminary data.</text>
</comment>
<dbReference type="AlphaFoldDB" id="A0AAW0WW41"/>
<feature type="region of interest" description="Disordered" evidence="5">
    <location>
        <begin position="89"/>
        <end position="111"/>
    </location>
</feature>
<evidence type="ECO:0000256" key="2">
    <source>
        <dbReference type="ARBA" id="ARBA00022801"/>
    </source>
</evidence>
<name>A0AAW0WW41_CHEQU</name>
<dbReference type="Pfam" id="PF16499">
    <property type="entry name" value="Melibiase_2"/>
    <property type="match status" value="1"/>
</dbReference>
<dbReference type="InterPro" id="IPR000111">
    <property type="entry name" value="Glyco_hydro_27/36_CS"/>
</dbReference>
<feature type="signal peptide" evidence="6">
    <location>
        <begin position="1"/>
        <end position="19"/>
    </location>
</feature>
<reference evidence="7 8" key="1">
    <citation type="journal article" date="2024" name="BMC Genomics">
        <title>Genome assembly of redclaw crayfish (Cherax quadricarinatus) provides insights into its immune adaptation and hypoxia tolerance.</title>
        <authorList>
            <person name="Liu Z."/>
            <person name="Zheng J."/>
            <person name="Li H."/>
            <person name="Fang K."/>
            <person name="Wang S."/>
            <person name="He J."/>
            <person name="Zhou D."/>
            <person name="Weng S."/>
            <person name="Chi M."/>
            <person name="Gu Z."/>
            <person name="He J."/>
            <person name="Li F."/>
            <person name="Wang M."/>
        </authorList>
    </citation>
    <scope>NUCLEOTIDE SEQUENCE [LARGE SCALE GENOMIC DNA]</scope>
    <source>
        <strain evidence="7">ZL_2023a</strain>
    </source>
</reference>
<dbReference type="PANTHER" id="PTHR11452">
    <property type="entry name" value="ALPHA-GALACTOSIDASE/ALPHA-N-ACETYLGALACTOSAMINIDASE"/>
    <property type="match status" value="1"/>
</dbReference>
<accession>A0AAW0WW41</accession>
<comment type="subunit">
    <text evidence="4">Homodimer.</text>
</comment>
<dbReference type="InterPro" id="IPR017853">
    <property type="entry name" value="GH"/>
</dbReference>
<keyword evidence="2 4" id="KW-0378">Hydrolase</keyword>
<dbReference type="EC" id="3.2.1.-" evidence="4"/>
<dbReference type="Proteomes" id="UP001445076">
    <property type="component" value="Unassembled WGS sequence"/>
</dbReference>
<dbReference type="InterPro" id="IPR002241">
    <property type="entry name" value="Glyco_hydro_27"/>
</dbReference>
<dbReference type="PRINTS" id="PR00740">
    <property type="entry name" value="GLHYDRLASE27"/>
</dbReference>
<dbReference type="SUPFAM" id="SSF51445">
    <property type="entry name" value="(Trans)glycosidases"/>
    <property type="match status" value="1"/>
</dbReference>
<evidence type="ECO:0000256" key="3">
    <source>
        <dbReference type="ARBA" id="ARBA00023295"/>
    </source>
</evidence>
<dbReference type="Gene3D" id="3.20.20.70">
    <property type="entry name" value="Aldolase class I"/>
    <property type="match status" value="1"/>
</dbReference>
<evidence type="ECO:0000313" key="7">
    <source>
        <dbReference type="EMBL" id="KAK8736530.1"/>
    </source>
</evidence>
<dbReference type="PROSITE" id="PS00512">
    <property type="entry name" value="ALPHA_GALACTOSIDASE"/>
    <property type="match status" value="1"/>
</dbReference>
<keyword evidence="8" id="KW-1185">Reference proteome</keyword>
<comment type="similarity">
    <text evidence="1 4">Belongs to the glycosyl hydrolase 27 family.</text>
</comment>
<dbReference type="GO" id="GO:0004557">
    <property type="term" value="F:alpha-galactosidase activity"/>
    <property type="evidence" value="ECO:0007669"/>
    <property type="project" value="TreeGrafter"/>
</dbReference>
<evidence type="ECO:0000313" key="8">
    <source>
        <dbReference type="Proteomes" id="UP001445076"/>
    </source>
</evidence>
<keyword evidence="3 4" id="KW-0326">Glycosidase</keyword>
<dbReference type="PANTHER" id="PTHR11452:SF83">
    <property type="entry name" value="ALPHA-GALACTOSIDASE"/>
    <property type="match status" value="1"/>
</dbReference>
<dbReference type="GO" id="GO:0005737">
    <property type="term" value="C:cytoplasm"/>
    <property type="evidence" value="ECO:0007669"/>
    <property type="project" value="TreeGrafter"/>
</dbReference>